<dbReference type="InterPro" id="IPR030895">
    <property type="entry name" value="T5SS_PEPC_rpt"/>
</dbReference>
<name>F4SYC3_ECOLX</name>
<dbReference type="RefSeq" id="WP_001311748.1">
    <property type="nucleotide sequence ID" value="NZ_GL883905.1"/>
</dbReference>
<dbReference type="EMBL" id="GL883905">
    <property type="protein sequence ID" value="EGI16370.1"/>
    <property type="molecule type" value="Genomic_DNA"/>
</dbReference>
<dbReference type="AlphaFoldDB" id="F4SYC3"/>
<evidence type="ECO:0000313" key="3">
    <source>
        <dbReference type="Proteomes" id="UP000004710"/>
    </source>
</evidence>
<dbReference type="HOGENOM" id="CLU_914450_0_0_6"/>
<dbReference type="NCBIfam" id="TIGR04393">
    <property type="entry name" value="rpt_T5SS_PEPC"/>
    <property type="match status" value="1"/>
</dbReference>
<feature type="signal peptide" evidence="1">
    <location>
        <begin position="1"/>
        <end position="37"/>
    </location>
</feature>
<sequence length="304" mass="32671">MKKRKSSKQNKIFRLSPVCIAVGMCLFSFAYTSPVLADDVYINTDKTFYPGEVTSSDNLFIGSDAGNTFLVNNGNTLQTKNGYIGTVSGTSGTLTVSGTGTEVKFLQWDENRTYNNAILLLGSNKDHGLLNIINGASVWAGSTVVNNGNIDVNGSDSQLIVIYQSSGYPATRDQLLFTIGNTDNGSVTVHDGGKLTVDPENIGATFSSQYALFIGREAGSSGTLTISGTDDQGNASLLITPDMIVVGDSGKGTLAVENGGSLKNTYGGFFLGGGYNTKKHRQGNHDHYRDWFIRGQQRMDYYRK</sequence>
<accession>F4SYC3</accession>
<feature type="chain" id="PRO_5003316550" evidence="1">
    <location>
        <begin position="38"/>
        <end position="304"/>
    </location>
</feature>
<evidence type="ECO:0000256" key="1">
    <source>
        <dbReference type="SAM" id="SignalP"/>
    </source>
</evidence>
<organism evidence="2 3">
    <name type="scientific">Escherichia coli M605</name>
    <dbReference type="NCBI Taxonomy" id="656417"/>
    <lineage>
        <taxon>Bacteria</taxon>
        <taxon>Pseudomonadati</taxon>
        <taxon>Pseudomonadota</taxon>
        <taxon>Gammaproteobacteria</taxon>
        <taxon>Enterobacterales</taxon>
        <taxon>Enterobacteriaceae</taxon>
        <taxon>Escherichia</taxon>
    </lineage>
</organism>
<keyword evidence="1" id="KW-0732">Signal</keyword>
<reference evidence="2 3" key="1">
    <citation type="submission" date="2010-01" db="EMBL/GenBank/DDBJ databases">
        <title>The Genome Sequence of Escherichia coli M605.</title>
        <authorList>
            <consortium name="The Broad Institute Genome Sequencing Platform"/>
            <consortium name="The Broad Institute Genome Sequencing Center for Infectious Disease"/>
            <person name="Feldgarden M."/>
            <person name="Gordon D.M."/>
            <person name="Johnson J.R."/>
            <person name="Johnston B.D."/>
            <person name="Young S."/>
            <person name="Zeng Q."/>
            <person name="Koehrsen M."/>
            <person name="Alvarado L."/>
            <person name="Berlin A.M."/>
            <person name="Borenstein D."/>
            <person name="Chapman S.B."/>
            <person name="Chen Z."/>
            <person name="Engels R."/>
            <person name="Freedman E."/>
            <person name="Gellesch M."/>
            <person name="Goldberg J."/>
            <person name="Griggs A."/>
            <person name="Gujja S."/>
            <person name="Heilman E.R."/>
            <person name="Heiman D.I."/>
            <person name="Hepburn T.A."/>
            <person name="Howarth C."/>
            <person name="Jen D."/>
            <person name="Larson L."/>
            <person name="Lewis B."/>
            <person name="Mehta T."/>
            <person name="Park D."/>
            <person name="Pearson M."/>
            <person name="Richards J."/>
            <person name="Roberts A."/>
            <person name="Saif S."/>
            <person name="Shea T.D."/>
            <person name="Shenoy N."/>
            <person name="Sisk P."/>
            <person name="Stolte C."/>
            <person name="Sykes S.N."/>
            <person name="Walk T."/>
            <person name="White J."/>
            <person name="Yandava C."/>
            <person name="Haas B."/>
            <person name="Henn M.R."/>
            <person name="Nusbaum C."/>
            <person name="Birren B."/>
        </authorList>
    </citation>
    <scope>NUCLEOTIDE SEQUENCE [LARGE SCALE GENOMIC DNA]</scope>
    <source>
        <strain evidence="2 3">M605</strain>
    </source>
</reference>
<gene>
    <name evidence="2" type="ORF">ECIG_04764</name>
</gene>
<evidence type="ECO:0000313" key="2">
    <source>
        <dbReference type="EMBL" id="EGI16370.1"/>
    </source>
</evidence>
<dbReference type="Proteomes" id="UP000004710">
    <property type="component" value="Unassembled WGS sequence"/>
</dbReference>
<protein>
    <submittedName>
        <fullName evidence="2">Putative autotransporter</fullName>
    </submittedName>
</protein>
<proteinExistence type="predicted"/>